<dbReference type="Proteomes" id="UP000239237">
    <property type="component" value="Unassembled WGS sequence"/>
</dbReference>
<organism evidence="2 3">
    <name type="scientific">Leuconostoc suionicum</name>
    <dbReference type="NCBI Taxonomy" id="1511761"/>
    <lineage>
        <taxon>Bacteria</taxon>
        <taxon>Bacillati</taxon>
        <taxon>Bacillota</taxon>
        <taxon>Bacilli</taxon>
        <taxon>Lactobacillales</taxon>
        <taxon>Lactobacillaceae</taxon>
        <taxon>Leuconostoc</taxon>
    </lineage>
</organism>
<reference evidence="1 4" key="1">
    <citation type="submission" date="2018-02" db="EMBL/GenBank/DDBJ databases">
        <authorList>
            <person name="Rodrigo-Torres L."/>
            <person name="Arahal R. D."/>
            <person name="Lucena T."/>
        </authorList>
    </citation>
    <scope>NUCLEOTIDE SEQUENCE [LARGE SCALE GENOMIC DNA]</scope>
    <source>
        <strain evidence="1 4">CECT 8486</strain>
    </source>
</reference>
<dbReference type="EMBL" id="OKQR01000001">
    <property type="protein sequence ID" value="SPD91226.1"/>
    <property type="molecule type" value="Genomic_DNA"/>
</dbReference>
<gene>
    <name evidence="1" type="ORF">LES8486_00197</name>
    <name evidence="2" type="ORF">LES9216_00344</name>
</gene>
<keyword evidence="4" id="KW-1185">Reference proteome</keyword>
<dbReference type="Proteomes" id="UP000237923">
    <property type="component" value="Unassembled WGS sequence"/>
</dbReference>
<evidence type="ECO:0000313" key="3">
    <source>
        <dbReference type="Proteomes" id="UP000237923"/>
    </source>
</evidence>
<dbReference type="RefSeq" id="WP_072613880.1">
    <property type="nucleotide sequence ID" value="NZ_AP017935.1"/>
</dbReference>
<reference evidence="2 3" key="2">
    <citation type="submission" date="2018-02" db="EMBL/GenBank/DDBJ databases">
        <authorList>
            <person name="Cohen D.B."/>
            <person name="Kent A.D."/>
        </authorList>
    </citation>
    <scope>NUCLEOTIDE SEQUENCE [LARGE SCALE GENOMIC DNA]</scope>
    <source>
        <strain evidence="2 3">CECT 9216</strain>
    </source>
</reference>
<dbReference type="GeneID" id="99674437"/>
<evidence type="ECO:0000313" key="2">
    <source>
        <dbReference type="EMBL" id="SPE06451.1"/>
    </source>
</evidence>
<name>A0A2N9K805_9LACO</name>
<evidence type="ECO:0000313" key="4">
    <source>
        <dbReference type="Proteomes" id="UP000239237"/>
    </source>
</evidence>
<evidence type="ECO:0000313" key="1">
    <source>
        <dbReference type="EMBL" id="SPD91226.1"/>
    </source>
</evidence>
<dbReference type="EMBL" id="OKQU01000001">
    <property type="protein sequence ID" value="SPE06451.1"/>
    <property type="molecule type" value="Genomic_DNA"/>
</dbReference>
<accession>A0A2N9K805</accession>
<proteinExistence type="predicted"/>
<dbReference type="AlphaFoldDB" id="A0A2N9K805"/>
<protein>
    <submittedName>
        <fullName evidence="2">Uncharacterized protein</fullName>
    </submittedName>
</protein>
<sequence length="93" mass="10790">MRLTDLEDLTQYMSLDTKLLVQTEDFVNQVTAIKYANNHSDIILLTNDQTNVMTLSQLFARLRTLPANTILLTENNQPIFGFHLDNQYNIIFK</sequence>